<gene>
    <name evidence="1" type="ORF">JOC54_002317</name>
</gene>
<organism evidence="1 2">
    <name type="scientific">Shouchella xiaoxiensis</name>
    <dbReference type="NCBI Taxonomy" id="766895"/>
    <lineage>
        <taxon>Bacteria</taxon>
        <taxon>Bacillati</taxon>
        <taxon>Bacillota</taxon>
        <taxon>Bacilli</taxon>
        <taxon>Bacillales</taxon>
        <taxon>Bacillaceae</taxon>
        <taxon>Shouchella</taxon>
    </lineage>
</organism>
<keyword evidence="2" id="KW-1185">Reference proteome</keyword>
<accession>A0ABS2SU73</accession>
<dbReference type="RefSeq" id="WP_054793724.1">
    <property type="nucleotide sequence ID" value="NZ_JAFBCV010000006.1"/>
</dbReference>
<sequence length="89" mass="10540">MNYVFYLLTLSSLLLVSCNNYESSVHAIVHLTDKHQDEDVYLVELEELSGETYDVEVDRNVYHLVEIDEKYLASFYVYKDNRRVLQSIE</sequence>
<reference evidence="1" key="1">
    <citation type="submission" date="2021-01" db="EMBL/GenBank/DDBJ databases">
        <title>Genomic Encyclopedia of Type Strains, Phase IV (KMG-IV): sequencing the most valuable type-strain genomes for metagenomic binning, comparative biology and taxonomic classification.</title>
        <authorList>
            <person name="Goeker M."/>
        </authorList>
    </citation>
    <scope>NUCLEOTIDE SEQUENCE</scope>
    <source>
        <strain evidence="1">DSM 21943</strain>
    </source>
</reference>
<name>A0ABS2SU73_9BACI</name>
<evidence type="ECO:0000313" key="2">
    <source>
        <dbReference type="Proteomes" id="UP001179280"/>
    </source>
</evidence>
<dbReference type="Proteomes" id="UP001179280">
    <property type="component" value="Unassembled WGS sequence"/>
</dbReference>
<proteinExistence type="predicted"/>
<comment type="caution">
    <text evidence="1">The sequence shown here is derived from an EMBL/GenBank/DDBJ whole genome shotgun (WGS) entry which is preliminary data.</text>
</comment>
<protein>
    <submittedName>
        <fullName evidence="1">Uncharacterized protein</fullName>
    </submittedName>
</protein>
<dbReference type="EMBL" id="JAFBCV010000006">
    <property type="protein sequence ID" value="MBM7839047.1"/>
    <property type="molecule type" value="Genomic_DNA"/>
</dbReference>
<evidence type="ECO:0000313" key="1">
    <source>
        <dbReference type="EMBL" id="MBM7839047.1"/>
    </source>
</evidence>